<sequence>MFVCTKCPIARSPIAHSEKGNPAQTKREWEAMGMRVDATERERKNAVVPDSVLEWTPPA</sequence>
<dbReference type="EMBL" id="PCXP01000015">
    <property type="protein sequence ID" value="PIR41938.1"/>
    <property type="molecule type" value="Genomic_DNA"/>
</dbReference>
<gene>
    <name evidence="1" type="ORF">COV30_00960</name>
</gene>
<dbReference type="AlphaFoldDB" id="A0A2H0R5Z1"/>
<comment type="caution">
    <text evidence="1">The sequence shown here is derived from an EMBL/GenBank/DDBJ whole genome shotgun (WGS) entry which is preliminary data.</text>
</comment>
<name>A0A2H0R5Z1_9BACT</name>
<protein>
    <submittedName>
        <fullName evidence="1">Uncharacterized protein</fullName>
    </submittedName>
</protein>
<evidence type="ECO:0000313" key="1">
    <source>
        <dbReference type="EMBL" id="PIR41938.1"/>
    </source>
</evidence>
<reference evidence="1 2" key="1">
    <citation type="submission" date="2017-09" db="EMBL/GenBank/DDBJ databases">
        <title>Depth-based differentiation of microbial function through sediment-hosted aquifers and enrichment of novel symbionts in the deep terrestrial subsurface.</title>
        <authorList>
            <person name="Probst A.J."/>
            <person name="Ladd B."/>
            <person name="Jarett J.K."/>
            <person name="Geller-Mcgrath D.E."/>
            <person name="Sieber C.M."/>
            <person name="Emerson J.B."/>
            <person name="Anantharaman K."/>
            <person name="Thomas B.C."/>
            <person name="Malmstrom R."/>
            <person name="Stieglmeier M."/>
            <person name="Klingl A."/>
            <person name="Woyke T."/>
            <person name="Ryan C.M."/>
            <person name="Banfield J.F."/>
        </authorList>
    </citation>
    <scope>NUCLEOTIDE SEQUENCE [LARGE SCALE GENOMIC DNA]</scope>
    <source>
        <strain evidence="1">CG10_big_fil_rev_8_21_14_0_10_37_15</strain>
    </source>
</reference>
<organism evidence="1 2">
    <name type="scientific">Candidatus Yanofskybacteria bacterium CG10_big_fil_rev_8_21_14_0_10_37_15</name>
    <dbReference type="NCBI Taxonomy" id="1975097"/>
    <lineage>
        <taxon>Bacteria</taxon>
        <taxon>Candidatus Yanofskyibacteriota</taxon>
    </lineage>
</organism>
<dbReference type="Proteomes" id="UP000230208">
    <property type="component" value="Unassembled WGS sequence"/>
</dbReference>
<evidence type="ECO:0000313" key="2">
    <source>
        <dbReference type="Proteomes" id="UP000230208"/>
    </source>
</evidence>
<proteinExistence type="predicted"/>
<accession>A0A2H0R5Z1</accession>